<dbReference type="AlphaFoldDB" id="A0A1Q3E523"/>
<proteinExistence type="predicted"/>
<feature type="compositionally biased region" description="Low complexity" evidence="1">
    <location>
        <begin position="126"/>
        <end position="144"/>
    </location>
</feature>
<feature type="region of interest" description="Disordered" evidence="1">
    <location>
        <begin position="122"/>
        <end position="150"/>
    </location>
</feature>
<dbReference type="Proteomes" id="UP000188533">
    <property type="component" value="Unassembled WGS sequence"/>
</dbReference>
<organism evidence="2 3">
    <name type="scientific">Lentinula edodes</name>
    <name type="common">Shiitake mushroom</name>
    <name type="synonym">Lentinus edodes</name>
    <dbReference type="NCBI Taxonomy" id="5353"/>
    <lineage>
        <taxon>Eukaryota</taxon>
        <taxon>Fungi</taxon>
        <taxon>Dikarya</taxon>
        <taxon>Basidiomycota</taxon>
        <taxon>Agaricomycotina</taxon>
        <taxon>Agaricomycetes</taxon>
        <taxon>Agaricomycetidae</taxon>
        <taxon>Agaricales</taxon>
        <taxon>Marasmiineae</taxon>
        <taxon>Omphalotaceae</taxon>
        <taxon>Lentinula</taxon>
    </lineage>
</organism>
<evidence type="ECO:0000313" key="3">
    <source>
        <dbReference type="Proteomes" id="UP000188533"/>
    </source>
</evidence>
<feature type="region of interest" description="Disordered" evidence="1">
    <location>
        <begin position="256"/>
        <end position="281"/>
    </location>
</feature>
<evidence type="ECO:0000313" key="2">
    <source>
        <dbReference type="EMBL" id="GAW02340.1"/>
    </source>
</evidence>
<sequence length="422" mass="47403">MCTHNNIHVAADPTANSNLGFPSRETYHVFDTAYELRLSPSLILSQDHLISGRKEPLTCINGFVEGLKRARAPSETDQNFENLAYDLAETQVKLEETQTKLDDTAQVLGEVQKLFREEIIASSQGSDNNNDCTPSTNSSPTSPSLQSTRTYAESLQLPITPVATPLSARRALTLSDRRPSSRSSYEAIPNYYSTSEASQTSVDAALGTLIQKAHDGDERSISLIKVLCREAHGTPPERKTYGQRYILARWRNPSFCPRRGRSNTNPSSTSNPHLPQLINPQSNDPPEAWIAYYTRYPKSLPKGVRVNSKTRAPLFGDIVASRLLARLRPTASQYRAEFNVAMINLFIHRGQFRQMVQDGQIQIPRIADIYQPFEPEGRIEQGQLISVLDVARHYAKCGVSIEDVENYVEPWTEEYAKQKYEL</sequence>
<reference evidence="2 3" key="2">
    <citation type="submission" date="2017-02" db="EMBL/GenBank/DDBJ databases">
        <title>A genome survey and senescence transcriptome analysis in Lentinula edodes.</title>
        <authorList>
            <person name="Sakamoto Y."/>
            <person name="Nakade K."/>
            <person name="Sato S."/>
            <person name="Yoshida Y."/>
            <person name="Miyazaki K."/>
            <person name="Natsume S."/>
            <person name="Konno N."/>
        </authorList>
    </citation>
    <scope>NUCLEOTIDE SEQUENCE [LARGE SCALE GENOMIC DNA]</scope>
    <source>
        <strain evidence="2 3">NBRC 111202</strain>
    </source>
</reference>
<gene>
    <name evidence="2" type="ORF">LENED_003990</name>
</gene>
<keyword evidence="3" id="KW-1185">Reference proteome</keyword>
<protein>
    <submittedName>
        <fullName evidence="2">Uncharacterized protein</fullName>
    </submittedName>
</protein>
<dbReference type="EMBL" id="BDGU01000093">
    <property type="protein sequence ID" value="GAW02340.1"/>
    <property type="molecule type" value="Genomic_DNA"/>
</dbReference>
<comment type="caution">
    <text evidence="2">The sequence shown here is derived from an EMBL/GenBank/DDBJ whole genome shotgun (WGS) entry which is preliminary data.</text>
</comment>
<accession>A0A1Q3E523</accession>
<evidence type="ECO:0000256" key="1">
    <source>
        <dbReference type="SAM" id="MobiDB-lite"/>
    </source>
</evidence>
<reference evidence="2 3" key="1">
    <citation type="submission" date="2016-08" db="EMBL/GenBank/DDBJ databases">
        <authorList>
            <consortium name="Lentinula edodes genome sequencing consortium"/>
            <person name="Sakamoto Y."/>
            <person name="Nakade K."/>
            <person name="Sato S."/>
            <person name="Yoshida Y."/>
            <person name="Miyazaki K."/>
            <person name="Natsume S."/>
            <person name="Konno N."/>
        </authorList>
    </citation>
    <scope>NUCLEOTIDE SEQUENCE [LARGE SCALE GENOMIC DNA]</scope>
    <source>
        <strain evidence="2 3">NBRC 111202</strain>
    </source>
</reference>
<name>A0A1Q3E523_LENED</name>
<feature type="compositionally biased region" description="Low complexity" evidence="1">
    <location>
        <begin position="262"/>
        <end position="272"/>
    </location>
</feature>